<dbReference type="SUPFAM" id="SSF47473">
    <property type="entry name" value="EF-hand"/>
    <property type="match status" value="3"/>
</dbReference>
<dbReference type="InterPro" id="IPR002048">
    <property type="entry name" value="EF_hand_dom"/>
</dbReference>
<dbReference type="Pfam" id="PF13202">
    <property type="entry name" value="EF-hand_5"/>
    <property type="match status" value="3"/>
</dbReference>
<feature type="domain" description="EF-hand" evidence="4">
    <location>
        <begin position="477"/>
        <end position="512"/>
    </location>
</feature>
<evidence type="ECO:0000256" key="3">
    <source>
        <dbReference type="SAM" id="SignalP"/>
    </source>
</evidence>
<feature type="region of interest" description="Disordered" evidence="2">
    <location>
        <begin position="241"/>
        <end position="260"/>
    </location>
</feature>
<reference evidence="5 6" key="1">
    <citation type="submission" date="2014-11" db="EMBL/GenBank/DDBJ databases">
        <authorList>
            <person name="Zhu J."/>
            <person name="Qi W."/>
            <person name="Song R."/>
        </authorList>
    </citation>
    <scope>NUCLEOTIDE SEQUENCE [LARGE SCALE GENOMIC DNA]</scope>
</reference>
<keyword evidence="6" id="KW-1185">Reference proteome</keyword>
<feature type="domain" description="EF-hand" evidence="4">
    <location>
        <begin position="358"/>
        <end position="393"/>
    </location>
</feature>
<dbReference type="STRING" id="1169540.A0A0G4H2A3"/>
<dbReference type="GO" id="GO:0005509">
    <property type="term" value="F:calcium ion binding"/>
    <property type="evidence" value="ECO:0007669"/>
    <property type="project" value="InterPro"/>
</dbReference>
<feature type="domain" description="EF-hand" evidence="4">
    <location>
        <begin position="519"/>
        <end position="546"/>
    </location>
</feature>
<evidence type="ECO:0000256" key="2">
    <source>
        <dbReference type="SAM" id="MobiDB-lite"/>
    </source>
</evidence>
<name>A0A0G4H2A3_VITBC</name>
<dbReference type="PANTHER" id="PTHR10827">
    <property type="entry name" value="RETICULOCALBIN"/>
    <property type="match status" value="1"/>
</dbReference>
<dbReference type="InterPro" id="IPR018247">
    <property type="entry name" value="EF_Hand_1_Ca_BS"/>
</dbReference>
<proteinExistence type="predicted"/>
<accession>A0A0G4H2A3</accession>
<dbReference type="AlphaFoldDB" id="A0A0G4H2A3"/>
<dbReference type="InParanoid" id="A0A0G4H2A3"/>
<dbReference type="Proteomes" id="UP000041254">
    <property type="component" value="Unassembled WGS sequence"/>
</dbReference>
<dbReference type="CDD" id="cd00051">
    <property type="entry name" value="EFh"/>
    <property type="match status" value="1"/>
</dbReference>
<feature type="domain" description="EF-hand" evidence="4">
    <location>
        <begin position="269"/>
        <end position="304"/>
    </location>
</feature>
<dbReference type="VEuPathDB" id="CryptoDB:Vbra_19361"/>
<dbReference type="Pfam" id="PF13499">
    <property type="entry name" value="EF-hand_7"/>
    <property type="match status" value="2"/>
</dbReference>
<dbReference type="PROSITE" id="PS50222">
    <property type="entry name" value="EF_HAND_2"/>
    <property type="match status" value="7"/>
</dbReference>
<feature type="domain" description="EF-hand" evidence="4">
    <location>
        <begin position="400"/>
        <end position="435"/>
    </location>
</feature>
<evidence type="ECO:0000313" key="5">
    <source>
        <dbReference type="EMBL" id="CEM37666.1"/>
    </source>
</evidence>
<protein>
    <recommendedName>
        <fullName evidence="4">EF-hand domain-containing protein</fullName>
    </recommendedName>
</protein>
<dbReference type="PROSITE" id="PS00018">
    <property type="entry name" value="EF_HAND_1"/>
    <property type="match status" value="4"/>
</dbReference>
<feature type="chain" id="PRO_5005191495" description="EF-hand domain-containing protein" evidence="3">
    <location>
        <begin position="20"/>
        <end position="613"/>
    </location>
</feature>
<dbReference type="OrthoDB" id="26525at2759"/>
<feature type="signal peptide" evidence="3">
    <location>
        <begin position="1"/>
        <end position="19"/>
    </location>
</feature>
<dbReference type="PANTHER" id="PTHR10827:SF85">
    <property type="entry name" value="CALCIUM-BINDING PROTEIN"/>
    <property type="match status" value="1"/>
</dbReference>
<dbReference type="InterPro" id="IPR011992">
    <property type="entry name" value="EF-hand-dom_pair"/>
</dbReference>
<dbReference type="Gene3D" id="1.10.238.10">
    <property type="entry name" value="EF-hand"/>
    <property type="match status" value="4"/>
</dbReference>
<keyword evidence="3" id="KW-0732">Signal</keyword>
<evidence type="ECO:0000313" key="6">
    <source>
        <dbReference type="Proteomes" id="UP000041254"/>
    </source>
</evidence>
<gene>
    <name evidence="5" type="ORF">Vbra_19361</name>
</gene>
<dbReference type="EMBL" id="CDMY01000947">
    <property type="protein sequence ID" value="CEM37666.1"/>
    <property type="molecule type" value="Genomic_DNA"/>
</dbReference>
<evidence type="ECO:0000259" key="4">
    <source>
        <dbReference type="PROSITE" id="PS50222"/>
    </source>
</evidence>
<evidence type="ECO:0000256" key="1">
    <source>
        <dbReference type="ARBA" id="ARBA00022837"/>
    </source>
</evidence>
<organism evidence="5 6">
    <name type="scientific">Vitrella brassicaformis (strain CCMP3155)</name>
    <dbReference type="NCBI Taxonomy" id="1169540"/>
    <lineage>
        <taxon>Eukaryota</taxon>
        <taxon>Sar</taxon>
        <taxon>Alveolata</taxon>
        <taxon>Colpodellida</taxon>
        <taxon>Vitrellaceae</taxon>
        <taxon>Vitrella</taxon>
    </lineage>
</organism>
<feature type="domain" description="EF-hand" evidence="4">
    <location>
        <begin position="436"/>
        <end position="470"/>
    </location>
</feature>
<keyword evidence="1" id="KW-0106">Calcium</keyword>
<sequence length="613" mass="66162">MWPPLWWILAVGAFSTSAAAPLFNAIEDKSFFDTCFAIISAHDQTKMPGTQFSPDSLTTVQSTCLKFLGEQGMENPVEALDDCARFKTIAFEAFDKPGGLAEDRLLPAGGGLPTGVAFCGALTVNDSYLTKTELIDYIPGRLLRASCLASINFALMEAKEAGGKADVKDAGFLNNLEFACQNELGAIFKDRGMPSETVLSPACKDFKSKAEAAIASGSFGGEAGAVGVDFCDGKSSPEPAFAKSGVASDPDDVATEEKTNSTGMRQLGVNDQDAAKLFKDIDTSKKGFVSREEFYRAMGFSGSQHRDEDGTQVTLDELRARIVRAFQSLKAAFDLWDQDKDTHLTADECKAGTQHLSIGTEKAVELLKQVDANGDGKASRDEYTNALGVDLEGLRIRVHDAFDNALDAFHKADKNGDGALDESEFIKHVEEVGVSSEANAKELFAGLDVNRDGKVDEMEYMESLGATLGDLLKKVNKAYKDWNEAFTKFDKNKDDHLSIEEFGRFVASIGLPTSSLPGIFKALDKSGDEQIDRTEFSNALGVDERELKRRLYLHMDNPKDAFAAMDTNMDGLLGVGEFVAGATGKLGLSEGDAKWGGDTIDAWGFALLSLSHL</sequence>
<dbReference type="SMART" id="SM00054">
    <property type="entry name" value="EFh"/>
    <property type="match status" value="8"/>
</dbReference>
<feature type="domain" description="EF-hand" evidence="4">
    <location>
        <begin position="553"/>
        <end position="588"/>
    </location>
</feature>